<dbReference type="Proteomes" id="UP001642464">
    <property type="component" value="Unassembled WGS sequence"/>
</dbReference>
<evidence type="ECO:0000256" key="1">
    <source>
        <dbReference type="SAM" id="MobiDB-lite"/>
    </source>
</evidence>
<feature type="non-terminal residue" evidence="2">
    <location>
        <position position="1"/>
    </location>
</feature>
<evidence type="ECO:0000313" key="3">
    <source>
        <dbReference type="Proteomes" id="UP001642464"/>
    </source>
</evidence>
<comment type="caution">
    <text evidence="2">The sequence shown here is derived from an EMBL/GenBank/DDBJ whole genome shotgun (WGS) entry which is preliminary data.</text>
</comment>
<reference evidence="2 3" key="1">
    <citation type="submission" date="2024-02" db="EMBL/GenBank/DDBJ databases">
        <authorList>
            <person name="Chen Y."/>
            <person name="Shah S."/>
            <person name="Dougan E. K."/>
            <person name="Thang M."/>
            <person name="Chan C."/>
        </authorList>
    </citation>
    <scope>NUCLEOTIDE SEQUENCE [LARGE SCALE GENOMIC DNA]</scope>
</reference>
<keyword evidence="3" id="KW-1185">Reference proteome</keyword>
<gene>
    <name evidence="2" type="ORF">SCF082_LOCUS27573</name>
</gene>
<organism evidence="2 3">
    <name type="scientific">Durusdinium trenchii</name>
    <dbReference type="NCBI Taxonomy" id="1381693"/>
    <lineage>
        <taxon>Eukaryota</taxon>
        <taxon>Sar</taxon>
        <taxon>Alveolata</taxon>
        <taxon>Dinophyceae</taxon>
        <taxon>Suessiales</taxon>
        <taxon>Symbiodiniaceae</taxon>
        <taxon>Durusdinium</taxon>
    </lineage>
</organism>
<name>A0ABP0MGK2_9DINO</name>
<proteinExistence type="predicted"/>
<protein>
    <submittedName>
        <fullName evidence="2">Copia protein</fullName>
    </submittedName>
</protein>
<evidence type="ECO:0000313" key="2">
    <source>
        <dbReference type="EMBL" id="CAK9049864.1"/>
    </source>
</evidence>
<sequence>EKALTYAELKEKGDQILEAAAQKAAKLKDGGLHASGDLDGAVFVSESAAPQLSGVTSRIAAPAAKKATKRRAGAARGNGKGQHGGRDDSPSPPRSCTGTASSAGAGGDKRSRGNATLALDSAAADELRRSDPDLHQVVVRLGYLPESFANIAIDKIFRPKAKRVAKTLQEAGALEARILNKRISLCTDGQFLVDAALDSKKGVASLDKVKFKEALSTVSEKLDLPWEVKCLAVEVAASEAVSVMLDPPDGDVAKAVPAAQDFARILAPPRFEADPIPFEALKPAVASLISELLEDQKDDGPPSSVPLRMADDADGETANALDPSEVNQMWWQELAWRVMNCFSNASFMNAVSKVDFGKDHCPLQTALGDLYDQLILAEKSDEWSELKGEVDEVGDVFGRVLLVCSALLALLSSNPEARGLSAKDAVPLLTYKGEGPLENSLRQILMENKTWQKLIDLTNRVAGTAKLWYPKLVSIGLSLEECELDPAKLFPVLCDGLGQLEELRQNLKPNATNALENLMGRAATTVVKYLTSCKEISELDTSLFTGFSQNLLLLEREAGITDAMVRFNGWHAKKSKEISLESLATYVKRIQDQENSTEGKKQPVDWKMLTSLLSQVEDRVPETLADQLQAVTHNLVMLMAEEAADKSAVDVDATSIRHKEACILALLKKIQHPFESFVKKLIQSYVQGVQLRDALKEYTDLGRDSAERMRKDPQKSSLLHTCKALQVTDKAVEAAKVAWTACPRSDDLNDELNKWFKLDPSFVLRQKDAFGPLADSISAICKNLAGSTQSVLAECAQAASGFEQQGANDWKRGISKEDTMNLEKVIGIANETLGNMDGKKLADRIKSLEEVHKQIAACVKQFFPYYGLLKKHGQEAGLSNFDVLQNVSAQSLPQKIGVFRTLFAEGLMFYSHVSPSANSVASIRAQLVLVAGESICRSDVQPALLKRAEELTETSTL</sequence>
<accession>A0ABP0MGK2</accession>
<feature type="region of interest" description="Disordered" evidence="1">
    <location>
        <begin position="54"/>
        <end position="113"/>
    </location>
</feature>
<dbReference type="EMBL" id="CAXAMM010021413">
    <property type="protein sequence ID" value="CAK9049864.1"/>
    <property type="molecule type" value="Genomic_DNA"/>
</dbReference>